<evidence type="ECO:0000313" key="1">
    <source>
        <dbReference type="EMBL" id="GJT60905.1"/>
    </source>
</evidence>
<evidence type="ECO:0000313" key="2">
    <source>
        <dbReference type="Proteomes" id="UP001151760"/>
    </source>
</evidence>
<keyword evidence="2" id="KW-1185">Reference proteome</keyword>
<proteinExistence type="predicted"/>
<gene>
    <name evidence="1" type="ORF">Tco_1004438</name>
</gene>
<accession>A0ABQ5FC74</accession>
<sequence>MSSQVSSFIDDGHDGKLESLQNITNVVKAADIMVDTQELHFGPNMVIISTGWAIFDDVTNGHKNSAFDQRCPFIQESELGVDQRFNGMGMNEAGWRNGQLIRFMEDKRNVMAVLQHVVAKSCSAQVAFGTMGAY</sequence>
<protein>
    <submittedName>
        <fullName evidence="1">Uncharacterized protein</fullName>
    </submittedName>
</protein>
<dbReference type="EMBL" id="BQNB010017241">
    <property type="protein sequence ID" value="GJT60905.1"/>
    <property type="molecule type" value="Genomic_DNA"/>
</dbReference>
<organism evidence="1 2">
    <name type="scientific">Tanacetum coccineum</name>
    <dbReference type="NCBI Taxonomy" id="301880"/>
    <lineage>
        <taxon>Eukaryota</taxon>
        <taxon>Viridiplantae</taxon>
        <taxon>Streptophyta</taxon>
        <taxon>Embryophyta</taxon>
        <taxon>Tracheophyta</taxon>
        <taxon>Spermatophyta</taxon>
        <taxon>Magnoliopsida</taxon>
        <taxon>eudicotyledons</taxon>
        <taxon>Gunneridae</taxon>
        <taxon>Pentapetalae</taxon>
        <taxon>asterids</taxon>
        <taxon>campanulids</taxon>
        <taxon>Asterales</taxon>
        <taxon>Asteraceae</taxon>
        <taxon>Asteroideae</taxon>
        <taxon>Anthemideae</taxon>
        <taxon>Anthemidinae</taxon>
        <taxon>Tanacetum</taxon>
    </lineage>
</organism>
<comment type="caution">
    <text evidence="1">The sequence shown here is derived from an EMBL/GenBank/DDBJ whole genome shotgun (WGS) entry which is preliminary data.</text>
</comment>
<reference evidence="1" key="1">
    <citation type="journal article" date="2022" name="Int. J. Mol. Sci.">
        <title>Draft Genome of Tanacetum Coccineum: Genomic Comparison of Closely Related Tanacetum-Family Plants.</title>
        <authorList>
            <person name="Yamashiro T."/>
            <person name="Shiraishi A."/>
            <person name="Nakayama K."/>
            <person name="Satake H."/>
        </authorList>
    </citation>
    <scope>NUCLEOTIDE SEQUENCE</scope>
</reference>
<name>A0ABQ5FC74_9ASTR</name>
<reference evidence="1" key="2">
    <citation type="submission" date="2022-01" db="EMBL/GenBank/DDBJ databases">
        <authorList>
            <person name="Yamashiro T."/>
            <person name="Shiraishi A."/>
            <person name="Satake H."/>
            <person name="Nakayama K."/>
        </authorList>
    </citation>
    <scope>NUCLEOTIDE SEQUENCE</scope>
</reference>
<dbReference type="Proteomes" id="UP001151760">
    <property type="component" value="Unassembled WGS sequence"/>
</dbReference>